<gene>
    <name evidence="1" type="ordered locus">MTR_5g045680</name>
</gene>
<reference evidence="2" key="3">
    <citation type="submission" date="2015-04" db="UniProtKB">
        <authorList>
            <consortium name="EnsemblPlants"/>
        </authorList>
    </citation>
    <scope>IDENTIFICATION</scope>
    <source>
        <strain evidence="2">cv. Jemalong A17</strain>
    </source>
</reference>
<proteinExistence type="predicted"/>
<accession>G7JZ46</accession>
<dbReference type="InterPro" id="IPR017946">
    <property type="entry name" value="PLC-like_Pdiesterase_TIM-brl"/>
</dbReference>
<dbReference type="Gene3D" id="3.20.20.190">
    <property type="entry name" value="Phosphatidylinositol (PI) phosphodiesterase"/>
    <property type="match status" value="1"/>
</dbReference>
<dbReference type="GO" id="GO:0006629">
    <property type="term" value="P:lipid metabolic process"/>
    <property type="evidence" value="ECO:0007669"/>
    <property type="project" value="InterPro"/>
</dbReference>
<dbReference type="Proteomes" id="UP000002051">
    <property type="component" value="Chromosome 5"/>
</dbReference>
<dbReference type="OMA" id="FKVMACE"/>
<dbReference type="PaxDb" id="3880-AES97125"/>
<keyword evidence="3" id="KW-1185">Reference proteome</keyword>
<name>G7JZ46_MEDTR</name>
<dbReference type="GO" id="GO:0008081">
    <property type="term" value="F:phosphoric diester hydrolase activity"/>
    <property type="evidence" value="ECO:0000318"/>
    <property type="project" value="GO_Central"/>
</dbReference>
<evidence type="ECO:0000313" key="3">
    <source>
        <dbReference type="Proteomes" id="UP000002051"/>
    </source>
</evidence>
<dbReference type="EMBL" id="CM001221">
    <property type="protein sequence ID" value="AES97125.1"/>
    <property type="molecule type" value="Genomic_DNA"/>
</dbReference>
<sequence length="308" mass="34542">MIESLGSGKRLGLWVELGGGLLSPPDLNTSLPFNKYAYLTTHNSFANKKRTIIPDATPLVTFPNQEDTISNGVREPAINALKEVENFLTANPSEIVTLILEDYVETPNGLTNIFKASGLMKYWFPISSMPKDGQDWPLVKDMVAKNHRLIVFGSQKNKEQSEGIAYQWNYMVENQYGKNGMVHGKCPNRVDSSALNDRSKSLVLVNHFRTIPIQQATSAAGNRWANFVAVDYYKRSDGGGSFQAVDMLNGKLMCGCDDVHACMVSLLYFLPVSTMEHHAQEEADNFFFEKGDSDTNMKDEATNRQFWY</sequence>
<dbReference type="STRING" id="3880.G7JZ46"/>
<evidence type="ECO:0000313" key="1">
    <source>
        <dbReference type="EMBL" id="AES97125.1"/>
    </source>
</evidence>
<protein>
    <submittedName>
        <fullName evidence="1">PLC-like phosphodiesterase superfamily protein</fullName>
    </submittedName>
</protein>
<dbReference type="AlphaFoldDB" id="G7JZ46"/>
<dbReference type="Pfam" id="PF26178">
    <property type="entry name" value="PI-PLC_cat"/>
    <property type="match status" value="2"/>
</dbReference>
<dbReference type="EnsemblPlants" id="AES97125">
    <property type="protein sequence ID" value="AES97125"/>
    <property type="gene ID" value="MTR_5g045680"/>
</dbReference>
<dbReference type="PANTHER" id="PTHR13593:SF51">
    <property type="entry name" value="F21F23.12 PROTEIN"/>
    <property type="match status" value="1"/>
</dbReference>
<dbReference type="SUPFAM" id="SSF51695">
    <property type="entry name" value="PLC-like phosphodiesterases"/>
    <property type="match status" value="1"/>
</dbReference>
<organism evidence="1 3">
    <name type="scientific">Medicago truncatula</name>
    <name type="common">Barrel medic</name>
    <name type="synonym">Medicago tribuloides</name>
    <dbReference type="NCBI Taxonomy" id="3880"/>
    <lineage>
        <taxon>Eukaryota</taxon>
        <taxon>Viridiplantae</taxon>
        <taxon>Streptophyta</taxon>
        <taxon>Embryophyta</taxon>
        <taxon>Tracheophyta</taxon>
        <taxon>Spermatophyta</taxon>
        <taxon>Magnoliopsida</taxon>
        <taxon>eudicotyledons</taxon>
        <taxon>Gunneridae</taxon>
        <taxon>Pentapetalae</taxon>
        <taxon>rosids</taxon>
        <taxon>fabids</taxon>
        <taxon>Fabales</taxon>
        <taxon>Fabaceae</taxon>
        <taxon>Papilionoideae</taxon>
        <taxon>50 kb inversion clade</taxon>
        <taxon>NPAAA clade</taxon>
        <taxon>Hologalegina</taxon>
        <taxon>IRL clade</taxon>
        <taxon>Trifolieae</taxon>
        <taxon>Medicago</taxon>
    </lineage>
</organism>
<reference evidence="1 3" key="2">
    <citation type="journal article" date="2014" name="BMC Genomics">
        <title>An improved genome release (version Mt4.0) for the model legume Medicago truncatula.</title>
        <authorList>
            <person name="Tang H."/>
            <person name="Krishnakumar V."/>
            <person name="Bidwell S."/>
            <person name="Rosen B."/>
            <person name="Chan A."/>
            <person name="Zhou S."/>
            <person name="Gentzbittel L."/>
            <person name="Childs K.L."/>
            <person name="Yandell M."/>
            <person name="Gundlach H."/>
            <person name="Mayer K.F."/>
            <person name="Schwartz D.C."/>
            <person name="Town C.D."/>
        </authorList>
    </citation>
    <scope>GENOME REANNOTATION</scope>
    <source>
        <strain evidence="2 3">cv. Jemalong A17</strain>
    </source>
</reference>
<dbReference type="eggNOG" id="ENOG502QR4B">
    <property type="taxonomic scope" value="Eukaryota"/>
</dbReference>
<dbReference type="InterPro" id="IPR051057">
    <property type="entry name" value="PI-PLC_domain"/>
</dbReference>
<dbReference type="HOGENOM" id="CLU_036028_0_0_1"/>
<evidence type="ECO:0000313" key="2">
    <source>
        <dbReference type="EnsemblPlants" id="AES97125"/>
    </source>
</evidence>
<reference evidence="1 3" key="1">
    <citation type="journal article" date="2011" name="Nature">
        <title>The Medicago genome provides insight into the evolution of rhizobial symbioses.</title>
        <authorList>
            <person name="Young N.D."/>
            <person name="Debelle F."/>
            <person name="Oldroyd G.E."/>
            <person name="Geurts R."/>
            <person name="Cannon S.B."/>
            <person name="Udvardi M.K."/>
            <person name="Benedito V.A."/>
            <person name="Mayer K.F."/>
            <person name="Gouzy J."/>
            <person name="Schoof H."/>
            <person name="Van de Peer Y."/>
            <person name="Proost S."/>
            <person name="Cook D.R."/>
            <person name="Meyers B.C."/>
            <person name="Spannagl M."/>
            <person name="Cheung F."/>
            <person name="De Mita S."/>
            <person name="Krishnakumar V."/>
            <person name="Gundlach H."/>
            <person name="Zhou S."/>
            <person name="Mudge J."/>
            <person name="Bharti A.K."/>
            <person name="Murray J.D."/>
            <person name="Naoumkina M.A."/>
            <person name="Rosen B."/>
            <person name="Silverstein K.A."/>
            <person name="Tang H."/>
            <person name="Rombauts S."/>
            <person name="Zhao P.X."/>
            <person name="Zhou P."/>
            <person name="Barbe V."/>
            <person name="Bardou P."/>
            <person name="Bechner M."/>
            <person name="Bellec A."/>
            <person name="Berger A."/>
            <person name="Berges H."/>
            <person name="Bidwell S."/>
            <person name="Bisseling T."/>
            <person name="Choisne N."/>
            <person name="Couloux A."/>
            <person name="Denny R."/>
            <person name="Deshpande S."/>
            <person name="Dai X."/>
            <person name="Doyle J.J."/>
            <person name="Dudez A.M."/>
            <person name="Farmer A.D."/>
            <person name="Fouteau S."/>
            <person name="Franken C."/>
            <person name="Gibelin C."/>
            <person name="Gish J."/>
            <person name="Goldstein S."/>
            <person name="Gonzalez A.J."/>
            <person name="Green P.J."/>
            <person name="Hallab A."/>
            <person name="Hartog M."/>
            <person name="Hua A."/>
            <person name="Humphray S.J."/>
            <person name="Jeong D.H."/>
            <person name="Jing Y."/>
            <person name="Jocker A."/>
            <person name="Kenton S.M."/>
            <person name="Kim D.J."/>
            <person name="Klee K."/>
            <person name="Lai H."/>
            <person name="Lang C."/>
            <person name="Lin S."/>
            <person name="Macmil S.L."/>
            <person name="Magdelenat G."/>
            <person name="Matthews L."/>
            <person name="McCorrison J."/>
            <person name="Monaghan E.L."/>
            <person name="Mun J.H."/>
            <person name="Najar F.Z."/>
            <person name="Nicholson C."/>
            <person name="Noirot C."/>
            <person name="O'Bleness M."/>
            <person name="Paule C.R."/>
            <person name="Poulain J."/>
            <person name="Prion F."/>
            <person name="Qin B."/>
            <person name="Qu C."/>
            <person name="Retzel E.F."/>
            <person name="Riddle C."/>
            <person name="Sallet E."/>
            <person name="Samain S."/>
            <person name="Samson N."/>
            <person name="Sanders I."/>
            <person name="Saurat O."/>
            <person name="Scarpelli C."/>
            <person name="Schiex T."/>
            <person name="Segurens B."/>
            <person name="Severin A.J."/>
            <person name="Sherrier D.J."/>
            <person name="Shi R."/>
            <person name="Sims S."/>
            <person name="Singer S.R."/>
            <person name="Sinharoy S."/>
            <person name="Sterck L."/>
            <person name="Viollet A."/>
            <person name="Wang B.B."/>
            <person name="Wang K."/>
            <person name="Wang M."/>
            <person name="Wang X."/>
            <person name="Warfsmann J."/>
            <person name="Weissenbach J."/>
            <person name="White D.D."/>
            <person name="White J.D."/>
            <person name="Wiley G.B."/>
            <person name="Wincker P."/>
            <person name="Xing Y."/>
            <person name="Yang L."/>
            <person name="Yao Z."/>
            <person name="Ying F."/>
            <person name="Zhai J."/>
            <person name="Zhou L."/>
            <person name="Zuber A."/>
            <person name="Denarie J."/>
            <person name="Dixon R.A."/>
            <person name="May G.D."/>
            <person name="Schwartz D.C."/>
            <person name="Rogers J."/>
            <person name="Quetier F."/>
            <person name="Town C.D."/>
            <person name="Roe B.A."/>
        </authorList>
    </citation>
    <scope>NUCLEOTIDE SEQUENCE [LARGE SCALE GENOMIC DNA]</scope>
    <source>
        <strain evidence="1">A17</strain>
        <strain evidence="2 3">cv. Jemalong A17</strain>
    </source>
</reference>
<dbReference type="PANTHER" id="PTHR13593">
    <property type="match status" value="1"/>
</dbReference>